<feature type="region of interest" description="Disordered" evidence="1">
    <location>
        <begin position="1"/>
        <end position="28"/>
    </location>
</feature>
<comment type="caution">
    <text evidence="2">The sequence shown here is derived from an EMBL/GenBank/DDBJ whole genome shotgun (WGS) entry which is preliminary data.</text>
</comment>
<reference evidence="2 3" key="1">
    <citation type="journal article" date="2023" name="Plant Biotechnol. J.">
        <title>Chromosome-level wild Hevea brasiliensis genome provides new tools for genomic-assisted breeding and valuable loci to elevate rubber yield.</title>
        <authorList>
            <person name="Cheng H."/>
            <person name="Song X."/>
            <person name="Hu Y."/>
            <person name="Wu T."/>
            <person name="Yang Q."/>
            <person name="An Z."/>
            <person name="Feng S."/>
            <person name="Deng Z."/>
            <person name="Wu W."/>
            <person name="Zeng X."/>
            <person name="Tu M."/>
            <person name="Wang X."/>
            <person name="Huang H."/>
        </authorList>
    </citation>
    <scope>NUCLEOTIDE SEQUENCE [LARGE SCALE GENOMIC DNA]</scope>
    <source>
        <strain evidence="2">MT/VB/25A 57/8</strain>
    </source>
</reference>
<organism evidence="2 3">
    <name type="scientific">Hevea brasiliensis</name>
    <name type="common">Para rubber tree</name>
    <name type="synonym">Siphonia brasiliensis</name>
    <dbReference type="NCBI Taxonomy" id="3981"/>
    <lineage>
        <taxon>Eukaryota</taxon>
        <taxon>Viridiplantae</taxon>
        <taxon>Streptophyta</taxon>
        <taxon>Embryophyta</taxon>
        <taxon>Tracheophyta</taxon>
        <taxon>Spermatophyta</taxon>
        <taxon>Magnoliopsida</taxon>
        <taxon>eudicotyledons</taxon>
        <taxon>Gunneridae</taxon>
        <taxon>Pentapetalae</taxon>
        <taxon>rosids</taxon>
        <taxon>fabids</taxon>
        <taxon>Malpighiales</taxon>
        <taxon>Euphorbiaceae</taxon>
        <taxon>Crotonoideae</taxon>
        <taxon>Micrandreae</taxon>
        <taxon>Hevea</taxon>
    </lineage>
</organism>
<evidence type="ECO:0000313" key="3">
    <source>
        <dbReference type="Proteomes" id="UP001174677"/>
    </source>
</evidence>
<name>A0ABQ9LNX7_HEVBR</name>
<accession>A0ABQ9LNX7</accession>
<dbReference type="InterPro" id="IPR053234">
    <property type="entry name" value="RPM1_Interactor"/>
</dbReference>
<dbReference type="PANTHER" id="PTHR33443">
    <property type="entry name" value="ZGC:112980"/>
    <property type="match status" value="1"/>
</dbReference>
<dbReference type="PANTHER" id="PTHR33443:SF35">
    <property type="entry name" value="VQ DOMAIN-CONTAINING PROTEIN"/>
    <property type="match status" value="1"/>
</dbReference>
<keyword evidence="3" id="KW-1185">Reference proteome</keyword>
<gene>
    <name evidence="2" type="ORF">P3X46_017846</name>
</gene>
<dbReference type="EMBL" id="JARPOI010000010">
    <property type="protein sequence ID" value="KAJ9169684.1"/>
    <property type="molecule type" value="Genomic_DNA"/>
</dbReference>
<dbReference type="Proteomes" id="UP001174677">
    <property type="component" value="Chromosome 10"/>
</dbReference>
<protein>
    <recommendedName>
        <fullName evidence="4">RPM1 interacting protein 13</fullName>
    </recommendedName>
</protein>
<sequence>MESNPVIFDISSDEEPAFNDPRGGDDDHEWLTELLETVDKENADSDEVLVVGEYNPTKPKSKSKSSKPVKDVDDDDCVVLDGDPDKPVDVVDDAASDGDDVLVVGQKGQIACRDYPHPRHLCAKFPFGSTPHERHCDLCHCYVCDSIAPCAHWGTGVSIVDHCHATDKQEIWKSQRQSFRLGKNASVLVSKFPDARLPVAPPQFNQVAPLDIIQLAPNSVTQNQISRPTAIRACSSARLNAPNFISQSRNRRPGCAQGRNGFLPHSVSRQPVSIHNTAVVRNRGQQSVSSNTMFKRPGIIRGASAMNQSMYGSVNKMNCAPASHYTRNSVSMARTNAKNPSGWQDALPNMVPHAYAHPSPSQPNMGSATLNMVPPRPEVYSQPFPQSNHGQNIYQNQSQNVVNSSFPDFDYNWISNLSESNEQVSAENIHPHATGSNKEPTSVEQFSSYYAENTELHQKDHDYESWLFGQSDAVVSEDCVPADLNVFSSEPFAFDAGMLCFDFETYWNGLANV</sequence>
<feature type="region of interest" description="Disordered" evidence="1">
    <location>
        <begin position="41"/>
        <end position="75"/>
    </location>
</feature>
<proteinExistence type="predicted"/>
<evidence type="ECO:0000256" key="1">
    <source>
        <dbReference type="SAM" id="MobiDB-lite"/>
    </source>
</evidence>
<evidence type="ECO:0008006" key="4">
    <source>
        <dbReference type="Google" id="ProtNLM"/>
    </source>
</evidence>
<evidence type="ECO:0000313" key="2">
    <source>
        <dbReference type="EMBL" id="KAJ9169684.1"/>
    </source>
</evidence>